<evidence type="ECO:0000313" key="3">
    <source>
        <dbReference type="EMBL" id="MFB9630965.1"/>
    </source>
</evidence>
<gene>
    <name evidence="3" type="ORF">ACFFSA_48530</name>
</gene>
<dbReference type="Gene3D" id="3.40.50.720">
    <property type="entry name" value="NAD(P)-binding Rossmann-like Domain"/>
    <property type="match status" value="1"/>
</dbReference>
<keyword evidence="3" id="KW-0560">Oxidoreductase</keyword>
<dbReference type="Gene3D" id="3.90.180.10">
    <property type="entry name" value="Medium-chain alcohol dehydrogenases, catalytic domain"/>
    <property type="match status" value="1"/>
</dbReference>
<proteinExistence type="predicted"/>
<dbReference type="EMBL" id="JBHMBW010000103">
    <property type="protein sequence ID" value="MFB9630965.1"/>
    <property type="molecule type" value="Genomic_DNA"/>
</dbReference>
<dbReference type="Pfam" id="PF13602">
    <property type="entry name" value="ADH_zinc_N_2"/>
    <property type="match status" value="1"/>
</dbReference>
<evidence type="ECO:0000313" key="4">
    <source>
        <dbReference type="Proteomes" id="UP001589532"/>
    </source>
</evidence>
<dbReference type="SMART" id="SM00829">
    <property type="entry name" value="PKS_ER"/>
    <property type="match status" value="1"/>
</dbReference>
<dbReference type="PANTHER" id="PTHR44154:SF1">
    <property type="entry name" value="QUINONE OXIDOREDUCTASE"/>
    <property type="match status" value="1"/>
</dbReference>
<organism evidence="3 4">
    <name type="scientific">Nonomuraea helvata</name>
    <dbReference type="NCBI Taxonomy" id="37484"/>
    <lineage>
        <taxon>Bacteria</taxon>
        <taxon>Bacillati</taxon>
        <taxon>Actinomycetota</taxon>
        <taxon>Actinomycetes</taxon>
        <taxon>Streptosporangiales</taxon>
        <taxon>Streptosporangiaceae</taxon>
        <taxon>Nonomuraea</taxon>
    </lineage>
</organism>
<dbReference type="EC" id="1.-.-.-" evidence="3"/>
<evidence type="ECO:0000256" key="1">
    <source>
        <dbReference type="ARBA" id="ARBA00022857"/>
    </source>
</evidence>
<name>A0ABV5SH03_9ACTN</name>
<dbReference type="InterPro" id="IPR011032">
    <property type="entry name" value="GroES-like_sf"/>
</dbReference>
<dbReference type="RefSeq" id="WP_344984606.1">
    <property type="nucleotide sequence ID" value="NZ_BAAAXV010000001.1"/>
</dbReference>
<dbReference type="InterPro" id="IPR020843">
    <property type="entry name" value="ER"/>
</dbReference>
<protein>
    <submittedName>
        <fullName evidence="3">NADP-dependent oxidoreductase</fullName>
        <ecNumber evidence="3">1.-.-.-</ecNumber>
    </submittedName>
</protein>
<dbReference type="SUPFAM" id="SSF50129">
    <property type="entry name" value="GroES-like"/>
    <property type="match status" value="1"/>
</dbReference>
<dbReference type="InterPro" id="IPR013154">
    <property type="entry name" value="ADH-like_N"/>
</dbReference>
<sequence length="309" mass="32379">MATETMRAVRFDGYGGIEVLRVAEVERPVPGPGQVLVKVVAASINPGEAMIRMGVLHDRWPATFPSGQGSDLAGVVLTVGDGVEGFAAGDEVFGFTDNRASHAEYVVVEAAALVRRPPEVPWEQAASLHVAGSTAYGETRAVGLRPGDTVVIAGAAGGVGTIATQLAVNAGATVVGLASEPNHQWLRDHGAIPIAYGEGVAERIKAAAGHVDAFIDNFGGGYVELALELGVDTDRINTIIDFAAVERYGVKSEGNTAAATVEVLAELADLIRTGRLEVPIAATYPLDRVQDAFRELEKRHTRGKIVLKP</sequence>
<dbReference type="PANTHER" id="PTHR44154">
    <property type="entry name" value="QUINONE OXIDOREDUCTASE"/>
    <property type="match status" value="1"/>
</dbReference>
<dbReference type="GO" id="GO:0016491">
    <property type="term" value="F:oxidoreductase activity"/>
    <property type="evidence" value="ECO:0007669"/>
    <property type="project" value="UniProtKB-KW"/>
</dbReference>
<dbReference type="Pfam" id="PF08240">
    <property type="entry name" value="ADH_N"/>
    <property type="match status" value="1"/>
</dbReference>
<keyword evidence="1" id="KW-0521">NADP</keyword>
<dbReference type="InterPro" id="IPR036291">
    <property type="entry name" value="NAD(P)-bd_dom_sf"/>
</dbReference>
<dbReference type="CDD" id="cd05289">
    <property type="entry name" value="MDR_like_2"/>
    <property type="match status" value="1"/>
</dbReference>
<dbReference type="SUPFAM" id="SSF51735">
    <property type="entry name" value="NAD(P)-binding Rossmann-fold domains"/>
    <property type="match status" value="1"/>
</dbReference>
<dbReference type="InterPro" id="IPR051603">
    <property type="entry name" value="Zinc-ADH_QOR/CCCR"/>
</dbReference>
<keyword evidence="4" id="KW-1185">Reference proteome</keyword>
<accession>A0ABV5SH03</accession>
<feature type="domain" description="Enoyl reductase (ER)" evidence="2">
    <location>
        <begin position="15"/>
        <end position="307"/>
    </location>
</feature>
<evidence type="ECO:0000259" key="2">
    <source>
        <dbReference type="SMART" id="SM00829"/>
    </source>
</evidence>
<comment type="caution">
    <text evidence="3">The sequence shown here is derived from an EMBL/GenBank/DDBJ whole genome shotgun (WGS) entry which is preliminary data.</text>
</comment>
<dbReference type="Proteomes" id="UP001589532">
    <property type="component" value="Unassembled WGS sequence"/>
</dbReference>
<reference evidence="3 4" key="1">
    <citation type="submission" date="2024-09" db="EMBL/GenBank/DDBJ databases">
        <authorList>
            <person name="Sun Q."/>
            <person name="Mori K."/>
        </authorList>
    </citation>
    <scope>NUCLEOTIDE SEQUENCE [LARGE SCALE GENOMIC DNA]</scope>
    <source>
        <strain evidence="3 4">JCM 3143</strain>
    </source>
</reference>